<dbReference type="AlphaFoldDB" id="A0A5E4Q5M9"/>
<protein>
    <submittedName>
        <fullName evidence="1">Uncharacterized protein</fullName>
    </submittedName>
</protein>
<keyword evidence="2" id="KW-1185">Reference proteome</keyword>
<evidence type="ECO:0000313" key="2">
    <source>
        <dbReference type="Proteomes" id="UP000324832"/>
    </source>
</evidence>
<proteinExistence type="predicted"/>
<gene>
    <name evidence="1" type="ORF">LSINAPIS_LOCUS5728</name>
</gene>
<dbReference type="EMBL" id="FZQP02001671">
    <property type="protein sequence ID" value="VVC93565.1"/>
    <property type="molecule type" value="Genomic_DNA"/>
</dbReference>
<reference evidence="1 2" key="1">
    <citation type="submission" date="2017-07" db="EMBL/GenBank/DDBJ databases">
        <authorList>
            <person name="Talla V."/>
            <person name="Backstrom N."/>
        </authorList>
    </citation>
    <scope>NUCLEOTIDE SEQUENCE [LARGE SCALE GENOMIC DNA]</scope>
</reference>
<accession>A0A5E4Q5M9</accession>
<evidence type="ECO:0000313" key="1">
    <source>
        <dbReference type="EMBL" id="VVC93565.1"/>
    </source>
</evidence>
<sequence>MTHRYLLYCPTFNEPNFFDNPKLKSYQSFINTQLINTTSSYAKHLNQVTWHMATYIFQLKV</sequence>
<organism evidence="1 2">
    <name type="scientific">Leptidea sinapis</name>
    <dbReference type="NCBI Taxonomy" id="189913"/>
    <lineage>
        <taxon>Eukaryota</taxon>
        <taxon>Metazoa</taxon>
        <taxon>Ecdysozoa</taxon>
        <taxon>Arthropoda</taxon>
        <taxon>Hexapoda</taxon>
        <taxon>Insecta</taxon>
        <taxon>Pterygota</taxon>
        <taxon>Neoptera</taxon>
        <taxon>Endopterygota</taxon>
        <taxon>Lepidoptera</taxon>
        <taxon>Glossata</taxon>
        <taxon>Ditrysia</taxon>
        <taxon>Papilionoidea</taxon>
        <taxon>Pieridae</taxon>
        <taxon>Dismorphiinae</taxon>
        <taxon>Leptidea</taxon>
    </lineage>
</organism>
<name>A0A5E4Q5M9_9NEOP</name>
<dbReference type="Proteomes" id="UP000324832">
    <property type="component" value="Unassembled WGS sequence"/>
</dbReference>